<comment type="caution">
    <text evidence="9">The sequence shown here is derived from an EMBL/GenBank/DDBJ whole genome shotgun (WGS) entry which is preliminary data.</text>
</comment>
<dbReference type="InterPro" id="IPR051485">
    <property type="entry name" value="SR-CTD_assoc_factor"/>
</dbReference>
<dbReference type="Gene3D" id="3.30.70.330">
    <property type="match status" value="1"/>
</dbReference>
<dbReference type="GO" id="GO:0003723">
    <property type="term" value="F:RNA binding"/>
    <property type="evidence" value="ECO:0007669"/>
    <property type="project" value="UniProtKB-UniRule"/>
</dbReference>
<dbReference type="SUPFAM" id="SSF54928">
    <property type="entry name" value="RNA-binding domain, RBD"/>
    <property type="match status" value="1"/>
</dbReference>
<feature type="compositionally biased region" description="Low complexity" evidence="6">
    <location>
        <begin position="348"/>
        <end position="360"/>
    </location>
</feature>
<dbReference type="Pfam" id="PF00076">
    <property type="entry name" value="RRM_1"/>
    <property type="match status" value="1"/>
</dbReference>
<proteinExistence type="predicted"/>
<feature type="domain" description="CID" evidence="8">
    <location>
        <begin position="1"/>
        <end position="154"/>
    </location>
</feature>
<dbReference type="InterPro" id="IPR048892">
    <property type="entry name" value="Nrd1_Seb1_dom2"/>
</dbReference>
<evidence type="ECO:0000256" key="4">
    <source>
        <dbReference type="ARBA" id="ARBA00023242"/>
    </source>
</evidence>
<dbReference type="SUPFAM" id="SSF48464">
    <property type="entry name" value="ENTH/VHS domain"/>
    <property type="match status" value="1"/>
</dbReference>
<evidence type="ECO:0000256" key="6">
    <source>
        <dbReference type="SAM" id="MobiDB-lite"/>
    </source>
</evidence>
<dbReference type="CDD" id="cd16984">
    <property type="entry name" value="CID_Nrd1_like"/>
    <property type="match status" value="1"/>
</dbReference>
<dbReference type="InterPro" id="IPR000504">
    <property type="entry name" value="RRM_dom"/>
</dbReference>
<feature type="compositionally biased region" description="Basic and acidic residues" evidence="6">
    <location>
        <begin position="403"/>
        <end position="438"/>
    </location>
</feature>
<dbReference type="FunFam" id="3.30.70.330:FF:000397">
    <property type="entry name" value="RNA binding protein Nrd1"/>
    <property type="match status" value="1"/>
</dbReference>
<dbReference type="PROSITE" id="PS50102">
    <property type="entry name" value="RRM"/>
    <property type="match status" value="1"/>
</dbReference>
<dbReference type="InterPro" id="IPR008942">
    <property type="entry name" value="ENTH_VHS"/>
</dbReference>
<dbReference type="Pfam" id="PF21380">
    <property type="entry name" value="Nrd1-Seb1_dom2"/>
    <property type="match status" value="1"/>
</dbReference>
<evidence type="ECO:0000259" key="8">
    <source>
        <dbReference type="PROSITE" id="PS51391"/>
    </source>
</evidence>
<name>A0A9P6VHZ2_9HELO</name>
<evidence type="ECO:0000259" key="7">
    <source>
        <dbReference type="PROSITE" id="PS50102"/>
    </source>
</evidence>
<dbReference type="AlphaFoldDB" id="A0A9P6VHZ2"/>
<dbReference type="Proteomes" id="UP000785200">
    <property type="component" value="Unassembled WGS sequence"/>
</dbReference>
<dbReference type="EMBL" id="VNKQ01000011">
    <property type="protein sequence ID" value="KAG0648129.1"/>
    <property type="molecule type" value="Genomic_DNA"/>
</dbReference>
<feature type="compositionally biased region" description="Basic and acidic residues" evidence="6">
    <location>
        <begin position="363"/>
        <end position="384"/>
    </location>
</feature>
<dbReference type="GO" id="GO:0032991">
    <property type="term" value="C:protein-containing complex"/>
    <property type="evidence" value="ECO:0007669"/>
    <property type="project" value="UniProtKB-ARBA"/>
</dbReference>
<evidence type="ECO:0000256" key="2">
    <source>
        <dbReference type="ARBA" id="ARBA00022553"/>
    </source>
</evidence>
<dbReference type="PROSITE" id="PS51391">
    <property type="entry name" value="CID"/>
    <property type="match status" value="1"/>
</dbReference>
<keyword evidence="2" id="KW-0597">Phosphoprotein</keyword>
<organism evidence="9 10">
    <name type="scientific">Hyphodiscus hymeniophilus</name>
    <dbReference type="NCBI Taxonomy" id="353542"/>
    <lineage>
        <taxon>Eukaryota</taxon>
        <taxon>Fungi</taxon>
        <taxon>Dikarya</taxon>
        <taxon>Ascomycota</taxon>
        <taxon>Pezizomycotina</taxon>
        <taxon>Leotiomycetes</taxon>
        <taxon>Helotiales</taxon>
        <taxon>Hyphodiscaceae</taxon>
        <taxon>Hyphodiscus</taxon>
    </lineage>
</organism>
<dbReference type="GO" id="GO:0010629">
    <property type="term" value="P:negative regulation of gene expression"/>
    <property type="evidence" value="ECO:0007669"/>
    <property type="project" value="UniProtKB-ARBA"/>
</dbReference>
<dbReference type="PANTHER" id="PTHR23140:SF4">
    <property type="entry name" value="PROTEIN CBR-NRD-1"/>
    <property type="match status" value="1"/>
</dbReference>
<keyword evidence="4" id="KW-0539">Nucleus</keyword>
<reference evidence="9" key="1">
    <citation type="submission" date="2019-07" db="EMBL/GenBank/DDBJ databases">
        <title>Hyphodiscus hymeniophilus genome sequencing and assembly.</title>
        <authorList>
            <person name="Kramer G."/>
            <person name="Nodwell J."/>
        </authorList>
    </citation>
    <scope>NUCLEOTIDE SEQUENCE</scope>
    <source>
        <strain evidence="9">ATCC 34498</strain>
    </source>
</reference>
<feature type="region of interest" description="Disordered" evidence="6">
    <location>
        <begin position="340"/>
        <end position="462"/>
    </location>
</feature>
<feature type="region of interest" description="Disordered" evidence="6">
    <location>
        <begin position="706"/>
        <end position="728"/>
    </location>
</feature>
<dbReference type="Gene3D" id="1.25.40.90">
    <property type="match status" value="1"/>
</dbReference>
<dbReference type="InterPro" id="IPR035979">
    <property type="entry name" value="RBD_domain_sf"/>
</dbReference>
<feature type="compositionally biased region" description="Basic and acidic residues" evidence="6">
    <location>
        <begin position="627"/>
        <end position="675"/>
    </location>
</feature>
<keyword evidence="3 5" id="KW-0694">RNA-binding</keyword>
<dbReference type="PANTHER" id="PTHR23140">
    <property type="entry name" value="RNA PROCESSING PROTEIN LD23810P"/>
    <property type="match status" value="1"/>
</dbReference>
<accession>A0A9P6VHZ2</accession>
<protein>
    <submittedName>
        <fullName evidence="9">Rpb7-binding seb1</fullName>
    </submittedName>
</protein>
<gene>
    <name evidence="9" type="ORF">D0Z07_5983</name>
</gene>
<dbReference type="Pfam" id="PF04818">
    <property type="entry name" value="CID"/>
    <property type="match status" value="1"/>
</dbReference>
<dbReference type="InterPro" id="IPR006569">
    <property type="entry name" value="CID_dom"/>
</dbReference>
<dbReference type="OrthoDB" id="79367at2759"/>
<dbReference type="FunFam" id="1.25.40.90:FF:000026">
    <property type="entry name" value="RNA binding protein Nrd1"/>
    <property type="match status" value="1"/>
</dbReference>
<evidence type="ECO:0000256" key="1">
    <source>
        <dbReference type="ARBA" id="ARBA00004123"/>
    </source>
</evidence>
<dbReference type="GO" id="GO:0006369">
    <property type="term" value="P:termination of RNA polymerase II transcription"/>
    <property type="evidence" value="ECO:0007669"/>
    <property type="project" value="UniProtKB-ARBA"/>
</dbReference>
<evidence type="ECO:0000256" key="3">
    <source>
        <dbReference type="ARBA" id="ARBA00022884"/>
    </source>
</evidence>
<dbReference type="GO" id="GO:0005634">
    <property type="term" value="C:nucleus"/>
    <property type="evidence" value="ECO:0007669"/>
    <property type="project" value="UniProtKB-SubCell"/>
</dbReference>
<comment type="subcellular location">
    <subcellularLocation>
        <location evidence="1">Nucleus</location>
    </subcellularLocation>
</comment>
<evidence type="ECO:0000313" key="10">
    <source>
        <dbReference type="Proteomes" id="UP000785200"/>
    </source>
</evidence>
<feature type="region of interest" description="Disordered" evidence="6">
    <location>
        <begin position="600"/>
        <end position="694"/>
    </location>
</feature>
<evidence type="ECO:0000313" key="9">
    <source>
        <dbReference type="EMBL" id="KAG0648129.1"/>
    </source>
</evidence>
<dbReference type="SMART" id="SM00360">
    <property type="entry name" value="RRM"/>
    <property type="match status" value="1"/>
</dbReference>
<feature type="domain" description="RRM" evidence="7">
    <location>
        <begin position="477"/>
        <end position="547"/>
    </location>
</feature>
<sequence length="728" mass="79390">MSSPVADLEAGLQGMLSLKPPGVSGSRIASITALCTSNIQSESVLIQKLYTHFKKTPATHKLGVLYVVDSVTRKWTEQAKLAGQAISSAAEDGTFAAGVHRVKELLPVLMNDIIASAPDDQKEKIRKLVDIWEKGATFPLQMLTPFKEKLSASSQIHSTTPPGSPPSDIRRTLGLQQSNAAPAATAPDTSSILAALASMARQNISAAPSASNTLGQDSSFKVSNGQTNAALQSTGLHQQQTLQFPHIPQPVNVPASAATFAPQTQAPNHTAQSYPSNTNVFASLPPVPPPAVLDPTFQAQLMVIKMLKEQGITDDNIPAVLAAMNSQGYGQMGVGGFSPAPVSQYPVQNQNQTSQNGQNGWVKQEDESRDRDRKGPENFRSPDRFRRRSRSRSPPRGWTARDSPPRRHDGPNYEYDRDSPGRNRGGDDHRGRGNEYRQRSPPRRGRSPTPPRSFGGGEKWIGHEQSLGKNNIKVLSRTLFVGGVTCSEQELRTTFERFGKVQTCIVNKDKRHAFVKMISRNDAVSAKEAMEKNRTPDSSLRTRWGVGFGPRDCSDYQTGVSIIPISKLTDADRKWMLTAEFGGSGGKPIEAGMVVEEPDIEIGQGVSSKAISRRMQTDKGGNNGPKSSRDREEDERPPRFGRGSDEERRDRRRGDERNDRNPGRSEQRLKTEPRDSGLPSMPAVPPFSMPPGFKFATLPNGMPFIPPPGFPNFLASAQTQPPPPGHRS</sequence>
<keyword evidence="10" id="KW-1185">Reference proteome</keyword>
<dbReference type="InterPro" id="IPR012677">
    <property type="entry name" value="Nucleotide-bd_a/b_plait_sf"/>
</dbReference>
<dbReference type="SMART" id="SM00582">
    <property type="entry name" value="RPR"/>
    <property type="match status" value="1"/>
</dbReference>
<dbReference type="GO" id="GO:0031126">
    <property type="term" value="P:sno(s)RNA 3'-end processing"/>
    <property type="evidence" value="ECO:0007669"/>
    <property type="project" value="UniProtKB-ARBA"/>
</dbReference>
<dbReference type="GO" id="GO:0031124">
    <property type="term" value="P:mRNA 3'-end processing"/>
    <property type="evidence" value="ECO:0007669"/>
    <property type="project" value="UniProtKB-ARBA"/>
</dbReference>
<evidence type="ECO:0000256" key="5">
    <source>
        <dbReference type="PROSITE-ProRule" id="PRU00176"/>
    </source>
</evidence>